<protein>
    <submittedName>
        <fullName evidence="1">Uncharacterized protein</fullName>
    </submittedName>
</protein>
<reference evidence="1" key="1">
    <citation type="submission" date="2016-10" db="EMBL/GenBank/DDBJ databases">
        <title>Sequence of Gallionella enrichment culture.</title>
        <authorList>
            <person name="Poehlein A."/>
            <person name="Muehling M."/>
            <person name="Daniel R."/>
        </authorList>
    </citation>
    <scope>NUCLEOTIDE SEQUENCE</scope>
</reference>
<organism evidence="1">
    <name type="scientific">mine drainage metagenome</name>
    <dbReference type="NCBI Taxonomy" id="410659"/>
    <lineage>
        <taxon>unclassified sequences</taxon>
        <taxon>metagenomes</taxon>
        <taxon>ecological metagenomes</taxon>
    </lineage>
</organism>
<accession>A0A1J5PF03</accession>
<dbReference type="AlphaFoldDB" id="A0A1J5PF03"/>
<dbReference type="EMBL" id="MLJW01006629">
    <property type="protein sequence ID" value="OIQ66399.1"/>
    <property type="molecule type" value="Genomic_DNA"/>
</dbReference>
<comment type="caution">
    <text evidence="1">The sequence shown here is derived from an EMBL/GenBank/DDBJ whole genome shotgun (WGS) entry which is preliminary data.</text>
</comment>
<name>A0A1J5PF03_9ZZZZ</name>
<proteinExistence type="predicted"/>
<evidence type="ECO:0000313" key="1">
    <source>
        <dbReference type="EMBL" id="OIQ66399.1"/>
    </source>
</evidence>
<gene>
    <name evidence="1" type="ORF">GALL_520310</name>
</gene>
<sequence length="203" mass="21954">MHQGIALHAAGRGIERNQAVGIVASQRAQPHAECQRDQGGLFGLALVLANFAGGLEAQSFVQTPALGRGIQQYRAGRKRLEQALHHALADAPPLPAWCDDDQTQRGRGLAPSPAHGRTHDAALVPGYQALAQAEQQLPVHQAVRPMDLGRQGLGGHQIIGRHGVNRYAIVGGFQGLRQRGHDILQCVKAEPLWLYFPHNREAN</sequence>